<protein>
    <submittedName>
        <fullName evidence="7">Zinc ABC transporter substrate-binding protein</fullName>
    </submittedName>
</protein>
<keyword evidence="3 6" id="KW-0813">Transport</keyword>
<evidence type="ECO:0000256" key="5">
    <source>
        <dbReference type="ARBA" id="ARBA00022729"/>
    </source>
</evidence>
<organism evidence="7 8">
    <name type="scientific">Caldimonas mangrovi</name>
    <dbReference type="NCBI Taxonomy" id="2944811"/>
    <lineage>
        <taxon>Bacteria</taxon>
        <taxon>Pseudomonadati</taxon>
        <taxon>Pseudomonadota</taxon>
        <taxon>Betaproteobacteria</taxon>
        <taxon>Burkholderiales</taxon>
        <taxon>Sphaerotilaceae</taxon>
        <taxon>Caldimonas</taxon>
    </lineage>
</organism>
<dbReference type="PANTHER" id="PTHR42953">
    <property type="entry name" value="HIGH-AFFINITY ZINC UPTAKE SYSTEM PROTEIN ZNUA-RELATED"/>
    <property type="match status" value="1"/>
</dbReference>
<evidence type="ECO:0000313" key="8">
    <source>
        <dbReference type="Proteomes" id="UP001165541"/>
    </source>
</evidence>
<dbReference type="Gene3D" id="3.40.50.1980">
    <property type="entry name" value="Nitrogenase molybdenum iron protein domain"/>
    <property type="match status" value="2"/>
</dbReference>
<name>A0ABT0YPI1_9BURK</name>
<dbReference type="Pfam" id="PF01297">
    <property type="entry name" value="ZnuA"/>
    <property type="match status" value="1"/>
</dbReference>
<dbReference type="InterPro" id="IPR006127">
    <property type="entry name" value="ZnuA-like"/>
</dbReference>
<evidence type="ECO:0000313" key="7">
    <source>
        <dbReference type="EMBL" id="MCM5680647.1"/>
    </source>
</evidence>
<proteinExistence type="inferred from homology"/>
<comment type="similarity">
    <text evidence="2 6">Belongs to the bacterial solute-binding protein 9 family.</text>
</comment>
<dbReference type="InterPro" id="IPR050492">
    <property type="entry name" value="Bact_metal-bind_prot9"/>
</dbReference>
<keyword evidence="4" id="KW-0479">Metal-binding</keyword>
<accession>A0ABT0YPI1</accession>
<reference evidence="7" key="1">
    <citation type="submission" date="2022-05" db="EMBL/GenBank/DDBJ databases">
        <title>Schlegelella sp. nov., isolated from mangrove soil.</title>
        <authorList>
            <person name="Liu Y."/>
            <person name="Ge X."/>
            <person name="Liu W."/>
        </authorList>
    </citation>
    <scope>NUCLEOTIDE SEQUENCE</scope>
    <source>
        <strain evidence="7">S2-27</strain>
    </source>
</reference>
<dbReference type="PRINTS" id="PR00690">
    <property type="entry name" value="ADHESNFAMILY"/>
</dbReference>
<evidence type="ECO:0000256" key="3">
    <source>
        <dbReference type="ARBA" id="ARBA00022448"/>
    </source>
</evidence>
<dbReference type="RefSeq" id="WP_251779111.1">
    <property type="nucleotide sequence ID" value="NZ_JAMKFE010000007.1"/>
</dbReference>
<dbReference type="Proteomes" id="UP001165541">
    <property type="component" value="Unassembled WGS sequence"/>
</dbReference>
<evidence type="ECO:0000256" key="1">
    <source>
        <dbReference type="ARBA" id="ARBA00004196"/>
    </source>
</evidence>
<dbReference type="InterPro" id="IPR006128">
    <property type="entry name" value="Lipoprotein_PsaA-like"/>
</dbReference>
<dbReference type="SUPFAM" id="SSF53807">
    <property type="entry name" value="Helical backbone' metal receptor"/>
    <property type="match status" value="1"/>
</dbReference>
<evidence type="ECO:0000256" key="4">
    <source>
        <dbReference type="ARBA" id="ARBA00022723"/>
    </source>
</evidence>
<dbReference type="PRINTS" id="PR00691">
    <property type="entry name" value="ADHESINB"/>
</dbReference>
<dbReference type="PANTHER" id="PTHR42953:SF1">
    <property type="entry name" value="METAL-BINDING PROTEIN HI_0362-RELATED"/>
    <property type="match status" value="1"/>
</dbReference>
<dbReference type="EMBL" id="JAMKFE010000007">
    <property type="protein sequence ID" value="MCM5680647.1"/>
    <property type="molecule type" value="Genomic_DNA"/>
</dbReference>
<evidence type="ECO:0000256" key="2">
    <source>
        <dbReference type="ARBA" id="ARBA00011028"/>
    </source>
</evidence>
<sequence>MTPLFNRRRWLLAGATTLVSPVRAQQRRPRIVASFSILADMLREIAPPGFDVSALVGPDADAHVFEPTPSDARRLAQADLAVVNGLGFEGWIDRLVQASGYRGTVVVASQDIKPRRDGQNDTDPHAWQDLTHAQRYVQTLAKALATRWPAAQSEVASRATDYLRRIAELDAQVRTWLAAVPRPQRRVVTSHDAFGYFGAAYGVDFLAPRGWSTASEPSAAAVARLVRQLREQRVRALFVENISDPRLIERVAKETGARVGGTLYSDALSAPGGPADTYLKLFEHNARTLASTLDS</sequence>
<dbReference type="InterPro" id="IPR006129">
    <property type="entry name" value="AdhesinB"/>
</dbReference>
<keyword evidence="5" id="KW-0732">Signal</keyword>
<gene>
    <name evidence="7" type="ORF">M8A51_14060</name>
</gene>
<evidence type="ECO:0000256" key="6">
    <source>
        <dbReference type="RuleBase" id="RU003512"/>
    </source>
</evidence>
<comment type="caution">
    <text evidence="7">The sequence shown here is derived from an EMBL/GenBank/DDBJ whole genome shotgun (WGS) entry which is preliminary data.</text>
</comment>
<keyword evidence="8" id="KW-1185">Reference proteome</keyword>
<comment type="subcellular location">
    <subcellularLocation>
        <location evidence="1">Cell envelope</location>
    </subcellularLocation>
</comment>